<dbReference type="AlphaFoldDB" id="A0A9W3DNS0"/>
<proteinExistence type="predicted"/>
<evidence type="ECO:0000313" key="3">
    <source>
        <dbReference type="Proteomes" id="UP000504610"/>
    </source>
</evidence>
<evidence type="ECO:0000313" key="4">
    <source>
        <dbReference type="RefSeq" id="XP_056865379.1"/>
    </source>
</evidence>
<feature type="domain" description="DUF4216" evidence="1">
    <location>
        <begin position="350"/>
        <end position="418"/>
    </location>
</feature>
<dbReference type="InterPro" id="IPR025312">
    <property type="entry name" value="DUF4216"/>
</dbReference>
<dbReference type="Proteomes" id="UP000504610">
    <property type="component" value="Chromosome 4"/>
</dbReference>
<dbReference type="Pfam" id="PF13952">
    <property type="entry name" value="DUF4216"/>
    <property type="match status" value="1"/>
</dbReference>
<reference evidence="4" key="2">
    <citation type="submission" date="2025-08" db="UniProtKB">
        <authorList>
            <consortium name="RefSeq"/>
        </authorList>
    </citation>
    <scope>IDENTIFICATION</scope>
    <source>
        <tissue evidence="4">Leaf</tissue>
    </source>
</reference>
<organism evidence="3 4">
    <name type="scientific">Raphanus sativus</name>
    <name type="common">Radish</name>
    <name type="synonym">Raphanus raphanistrum var. sativus</name>
    <dbReference type="NCBI Taxonomy" id="3726"/>
    <lineage>
        <taxon>Eukaryota</taxon>
        <taxon>Viridiplantae</taxon>
        <taxon>Streptophyta</taxon>
        <taxon>Embryophyta</taxon>
        <taxon>Tracheophyta</taxon>
        <taxon>Spermatophyta</taxon>
        <taxon>Magnoliopsida</taxon>
        <taxon>eudicotyledons</taxon>
        <taxon>Gunneridae</taxon>
        <taxon>Pentapetalae</taxon>
        <taxon>rosids</taxon>
        <taxon>malvids</taxon>
        <taxon>Brassicales</taxon>
        <taxon>Brassicaceae</taxon>
        <taxon>Brassiceae</taxon>
        <taxon>Raphanus</taxon>
    </lineage>
</organism>
<name>A0A9W3DNS0_RAPSA</name>
<dbReference type="RefSeq" id="XP_056865379.1">
    <property type="nucleotide sequence ID" value="XM_057009399.1"/>
</dbReference>
<evidence type="ECO:0000259" key="2">
    <source>
        <dbReference type="Pfam" id="PF13960"/>
    </source>
</evidence>
<dbReference type="GeneID" id="108830849"/>
<dbReference type="InterPro" id="IPR025452">
    <property type="entry name" value="DUF4218"/>
</dbReference>
<gene>
    <name evidence="4" type="primary">LOC108830849</name>
</gene>
<dbReference type="Pfam" id="PF13960">
    <property type="entry name" value="DUF4218"/>
    <property type="match status" value="1"/>
</dbReference>
<dbReference type="PANTHER" id="PTHR48258:SF4">
    <property type="entry name" value="DUF4216 DOMAIN-CONTAINING PROTEIN"/>
    <property type="match status" value="1"/>
</dbReference>
<keyword evidence="3" id="KW-1185">Reference proteome</keyword>
<dbReference type="PANTHER" id="PTHR48258">
    <property type="entry name" value="DUF4218 DOMAIN-CONTAINING PROTEIN-RELATED"/>
    <property type="match status" value="1"/>
</dbReference>
<sequence length="509" mass="59349">MSGNYNYSNFREWMYKRIDEETGKFSEEFIAGVEQFMTFANSQSLTQSNGELLDENVHLALSAVGVFFRDLCSRTLQKNHVQMLKRNIVLIICNLEKIFPPSFFDVMEHLPIHLPYEAELGGPVQYRWMYVHERNFKKLKAKAKNKRFAAGSIVESYINDEIAYFSEHYFADHIQTKSRFTRFHEGEVPVYHVPGVPDIFTHVGRPSGEMQEIWLSEKDYRCAHAYVLRNCDYFQPFERMFEDFLTTKYADLSEKDLSAKRADEYHIWVKDYVSYWSNTHPFPQWVKDIANGPVNKVRTWPIYFTRGFLFHTEKHGEGRKTCNYGVSVKGESYTNASDEADYYGILTDIIQIQYEGSVDLKITLFKCKWYDPLVGRGTRRSNGGIVDVLSSRKYHKYEPFILASQADQVCYIPYPYVKKPKQLWLNVLKVNPRGIISGEYENKEPTLLQQENDDAVLMTTVEDLAVDHLVHARVQPINLDFDVEDVEPDDEFRCNISSSSSDEDAEIPY</sequence>
<feature type="domain" description="DUF4218" evidence="2">
    <location>
        <begin position="71"/>
        <end position="178"/>
    </location>
</feature>
<evidence type="ECO:0000259" key="1">
    <source>
        <dbReference type="Pfam" id="PF13952"/>
    </source>
</evidence>
<accession>A0A9W3DNS0</accession>
<reference evidence="3" key="1">
    <citation type="journal article" date="2019" name="Database">
        <title>The radish genome database (RadishGD): an integrated information resource for radish genomics.</title>
        <authorList>
            <person name="Yu H.J."/>
            <person name="Baek S."/>
            <person name="Lee Y.J."/>
            <person name="Cho A."/>
            <person name="Mun J.H."/>
        </authorList>
    </citation>
    <scope>NUCLEOTIDE SEQUENCE [LARGE SCALE GENOMIC DNA]</scope>
    <source>
        <strain evidence="3">cv. WK10039</strain>
    </source>
</reference>
<protein>
    <submittedName>
        <fullName evidence="4">Uncharacterized protein LOC108830849 isoform X3</fullName>
    </submittedName>
</protein>